<dbReference type="PANTHER" id="PTHR14239">
    <property type="entry name" value="DUDULIN-RELATED"/>
    <property type="match status" value="1"/>
</dbReference>
<sequence>MTRIGILGAGTMADALGTQWIRTGHEVMVSGRDPARVAAAAEKMGARAGGFAEAAGFGAVTLLAVTDTAVPAVLAAAGGIGGPLVDCTNPVVPGDFTLATDGRPSMAERVAAAAPDAQVVKAFNLCHEDVWRMTPPAFDGVPLAVPLCGDDEAALAAVRALVADLGCVPVDGGGLARAGLLEATMAFMVPLWLAGVDARGVLPPLAYAFGEPEAQLPRSAR</sequence>
<dbReference type="SUPFAM" id="SSF51735">
    <property type="entry name" value="NAD(P)-binding Rossmann-fold domains"/>
    <property type="match status" value="1"/>
</dbReference>
<evidence type="ECO:0000313" key="4">
    <source>
        <dbReference type="Proteomes" id="UP000481583"/>
    </source>
</evidence>
<dbReference type="InterPro" id="IPR036291">
    <property type="entry name" value="NAD(P)-bd_dom_sf"/>
</dbReference>
<feature type="domain" description="Pyrroline-5-carboxylate reductase catalytic N-terminal" evidence="2">
    <location>
        <begin position="3"/>
        <end position="90"/>
    </location>
</feature>
<dbReference type="PANTHER" id="PTHR14239:SF10">
    <property type="entry name" value="REDUCTASE"/>
    <property type="match status" value="1"/>
</dbReference>
<gene>
    <name evidence="3" type="ORF">G5C51_37000</name>
</gene>
<evidence type="ECO:0000256" key="1">
    <source>
        <dbReference type="ARBA" id="ARBA00023002"/>
    </source>
</evidence>
<organism evidence="3 4">
    <name type="scientific">Streptomyces coryli</name>
    <dbReference type="NCBI Taxonomy" id="1128680"/>
    <lineage>
        <taxon>Bacteria</taxon>
        <taxon>Bacillati</taxon>
        <taxon>Actinomycetota</taxon>
        <taxon>Actinomycetes</taxon>
        <taxon>Kitasatosporales</taxon>
        <taxon>Streptomycetaceae</taxon>
        <taxon>Streptomyces</taxon>
    </lineage>
</organism>
<evidence type="ECO:0000259" key="2">
    <source>
        <dbReference type="Pfam" id="PF03807"/>
    </source>
</evidence>
<dbReference type="InterPro" id="IPR028939">
    <property type="entry name" value="P5C_Rdtase_cat_N"/>
</dbReference>
<comment type="caution">
    <text evidence="3">The sequence shown here is derived from an EMBL/GenBank/DDBJ whole genome shotgun (WGS) entry which is preliminary data.</text>
</comment>
<dbReference type="GO" id="GO:0016491">
    <property type="term" value="F:oxidoreductase activity"/>
    <property type="evidence" value="ECO:0007669"/>
    <property type="project" value="UniProtKB-KW"/>
</dbReference>
<dbReference type="InterPro" id="IPR051267">
    <property type="entry name" value="STEAP_metalloreductase"/>
</dbReference>
<accession>A0A6G4UBC5</accession>
<protein>
    <submittedName>
        <fullName evidence="3">NAD(P)-binding domain-containing protein</fullName>
    </submittedName>
</protein>
<dbReference type="Proteomes" id="UP000481583">
    <property type="component" value="Unassembled WGS sequence"/>
</dbReference>
<evidence type="ECO:0000313" key="3">
    <source>
        <dbReference type="EMBL" id="NGN69474.1"/>
    </source>
</evidence>
<name>A0A6G4UBC5_9ACTN</name>
<dbReference type="EMBL" id="JAAKZV010000300">
    <property type="protein sequence ID" value="NGN69474.1"/>
    <property type="molecule type" value="Genomic_DNA"/>
</dbReference>
<dbReference type="AlphaFoldDB" id="A0A6G4UBC5"/>
<dbReference type="Pfam" id="PF03807">
    <property type="entry name" value="F420_oxidored"/>
    <property type="match status" value="1"/>
</dbReference>
<dbReference type="Gene3D" id="3.40.50.720">
    <property type="entry name" value="NAD(P)-binding Rossmann-like Domain"/>
    <property type="match status" value="1"/>
</dbReference>
<keyword evidence="4" id="KW-1185">Reference proteome</keyword>
<proteinExistence type="predicted"/>
<dbReference type="RefSeq" id="WP_165244448.1">
    <property type="nucleotide sequence ID" value="NZ_JAAKZV010000300.1"/>
</dbReference>
<keyword evidence="1" id="KW-0560">Oxidoreductase</keyword>
<reference evidence="3 4" key="1">
    <citation type="submission" date="2020-02" db="EMBL/GenBank/DDBJ databases">
        <title>Whole-genome analyses of novel actinobacteria.</title>
        <authorList>
            <person name="Sahin N."/>
        </authorList>
    </citation>
    <scope>NUCLEOTIDE SEQUENCE [LARGE SCALE GENOMIC DNA]</scope>
    <source>
        <strain evidence="3 4">A7024</strain>
    </source>
</reference>